<dbReference type="GO" id="GO:0044539">
    <property type="term" value="P:long-chain fatty acid import into cell"/>
    <property type="evidence" value="ECO:0007669"/>
    <property type="project" value="TreeGrafter"/>
</dbReference>
<dbReference type="Pfam" id="PF00501">
    <property type="entry name" value="AMP-binding"/>
    <property type="match status" value="1"/>
</dbReference>
<evidence type="ECO:0000313" key="6">
    <source>
        <dbReference type="EMBL" id="KIV98617.1"/>
    </source>
</evidence>
<dbReference type="PANTHER" id="PTHR43107:SF15">
    <property type="entry name" value="FATTY ACID TRANSPORT PROTEIN 3, ISOFORM A"/>
    <property type="match status" value="1"/>
</dbReference>
<dbReference type="GeneID" id="27317582"/>
<dbReference type="Proteomes" id="UP000053259">
    <property type="component" value="Unassembled WGS sequence"/>
</dbReference>
<dbReference type="GO" id="GO:0005777">
    <property type="term" value="C:peroxisome"/>
    <property type="evidence" value="ECO:0007669"/>
    <property type="project" value="TreeGrafter"/>
</dbReference>
<evidence type="ECO:0000256" key="1">
    <source>
        <dbReference type="ARBA" id="ARBA00006432"/>
    </source>
</evidence>
<reference evidence="6 7" key="1">
    <citation type="submission" date="2015-01" db="EMBL/GenBank/DDBJ databases">
        <title>The Genome Sequence of Ochroconis gallopava CBS43764.</title>
        <authorList>
            <consortium name="The Broad Institute Genomics Platform"/>
            <person name="Cuomo C."/>
            <person name="de Hoog S."/>
            <person name="Gorbushina A."/>
            <person name="Stielow B."/>
            <person name="Teixiera M."/>
            <person name="Abouelleil A."/>
            <person name="Chapman S.B."/>
            <person name="Priest M."/>
            <person name="Young S.K."/>
            <person name="Wortman J."/>
            <person name="Nusbaum C."/>
            <person name="Birren B."/>
        </authorList>
    </citation>
    <scope>NUCLEOTIDE SEQUENCE [LARGE SCALE GENOMIC DNA]</scope>
    <source>
        <strain evidence="6 7">CBS 43764</strain>
    </source>
</reference>
<dbReference type="AlphaFoldDB" id="A0A0D1ZVX8"/>
<organism evidence="6 7">
    <name type="scientific">Verruconis gallopava</name>
    <dbReference type="NCBI Taxonomy" id="253628"/>
    <lineage>
        <taxon>Eukaryota</taxon>
        <taxon>Fungi</taxon>
        <taxon>Dikarya</taxon>
        <taxon>Ascomycota</taxon>
        <taxon>Pezizomycotina</taxon>
        <taxon>Dothideomycetes</taxon>
        <taxon>Pleosporomycetidae</taxon>
        <taxon>Venturiales</taxon>
        <taxon>Sympoventuriaceae</taxon>
        <taxon>Verruconis</taxon>
    </lineage>
</organism>
<dbReference type="EMBL" id="KN847619">
    <property type="protein sequence ID" value="KIV98617.1"/>
    <property type="molecule type" value="Genomic_DNA"/>
</dbReference>
<dbReference type="VEuPathDB" id="FungiDB:PV09_09609"/>
<feature type="domain" description="AMP-dependent synthetase/ligase" evidence="5">
    <location>
        <begin position="3"/>
        <end position="143"/>
    </location>
</feature>
<gene>
    <name evidence="6" type="ORF">PV09_09609</name>
</gene>
<accession>A0A0D1ZVX8</accession>
<dbReference type="HOGENOM" id="CLU_806990_0_0_1"/>
<evidence type="ECO:0000256" key="2">
    <source>
        <dbReference type="ARBA" id="ARBA00022598"/>
    </source>
</evidence>
<dbReference type="InterPro" id="IPR000873">
    <property type="entry name" value="AMP-dep_synth/lig_dom"/>
</dbReference>
<dbReference type="Gene3D" id="3.40.50.12780">
    <property type="entry name" value="N-terminal domain of ligase-like"/>
    <property type="match status" value="2"/>
</dbReference>
<protein>
    <recommendedName>
        <fullName evidence="5">AMP-dependent synthetase/ligase domain-containing protein</fullName>
    </recommendedName>
</protein>
<dbReference type="GO" id="GO:0005811">
    <property type="term" value="C:lipid droplet"/>
    <property type="evidence" value="ECO:0007669"/>
    <property type="project" value="TreeGrafter"/>
</dbReference>
<evidence type="ECO:0000256" key="3">
    <source>
        <dbReference type="ARBA" id="ARBA00022741"/>
    </source>
</evidence>
<dbReference type="GO" id="GO:0005524">
    <property type="term" value="F:ATP binding"/>
    <property type="evidence" value="ECO:0007669"/>
    <property type="project" value="UniProtKB-KW"/>
</dbReference>
<keyword evidence="7" id="KW-1185">Reference proteome</keyword>
<name>A0A0D1ZVX8_9PEZI</name>
<evidence type="ECO:0000256" key="4">
    <source>
        <dbReference type="ARBA" id="ARBA00022840"/>
    </source>
</evidence>
<dbReference type="InParanoid" id="A0A0D1ZVX8"/>
<dbReference type="SUPFAM" id="SSF56801">
    <property type="entry name" value="Acetyl-CoA synthetase-like"/>
    <property type="match status" value="1"/>
</dbReference>
<dbReference type="PROSITE" id="PS00455">
    <property type="entry name" value="AMP_BINDING"/>
    <property type="match status" value="1"/>
</dbReference>
<keyword evidence="3" id="KW-0547">Nucleotide-binding</keyword>
<sequence length="344" mass="38640">MNDLQIQRGELIALDGPNSPEYIMILIAISAIGASAAYINNNLTANPLVHSVKLCEARYLLADSEVRSLVEPYDGEMREAGVQTVFFNELLISNLSNTKPIPLTRRKGINPSATLRLIYTSGTTGLPKGVKQSYGKELLAAEKISKHLSLKPGYVGELARYLLNAPPSLLDKQHNVHMAWGNGIRPDVWEPFRQRFGIETINEIYGATDGYGTTWNKNRGSFGATAVSVRGPLWHFWNGAREKRVLIDVDSEDILRGTNGFAIECKPGEPGECIHKIDPDSEALVFSKYYKDKAAGSKLKMFQQIKLVKYLEVLIKYKRRTYMGFWFHILMEEQGAQQSYLRQV</sequence>
<dbReference type="PANTHER" id="PTHR43107">
    <property type="entry name" value="LONG-CHAIN FATTY ACID TRANSPORT PROTEIN"/>
    <property type="match status" value="1"/>
</dbReference>
<dbReference type="GO" id="GO:0004467">
    <property type="term" value="F:long-chain fatty acid-CoA ligase activity"/>
    <property type="evidence" value="ECO:0007669"/>
    <property type="project" value="TreeGrafter"/>
</dbReference>
<dbReference type="InterPro" id="IPR020845">
    <property type="entry name" value="AMP-binding_CS"/>
</dbReference>
<comment type="similarity">
    <text evidence="1">Belongs to the ATP-dependent AMP-binding enzyme family.</text>
</comment>
<dbReference type="InterPro" id="IPR042099">
    <property type="entry name" value="ANL_N_sf"/>
</dbReference>
<evidence type="ECO:0000313" key="7">
    <source>
        <dbReference type="Proteomes" id="UP000053259"/>
    </source>
</evidence>
<evidence type="ECO:0000259" key="5">
    <source>
        <dbReference type="Pfam" id="PF00501"/>
    </source>
</evidence>
<dbReference type="GO" id="GO:0005324">
    <property type="term" value="F:long-chain fatty acid transmembrane transporter activity"/>
    <property type="evidence" value="ECO:0007669"/>
    <property type="project" value="TreeGrafter"/>
</dbReference>
<dbReference type="RefSeq" id="XP_016208487.1">
    <property type="nucleotide sequence ID" value="XM_016363701.1"/>
</dbReference>
<keyword evidence="4" id="KW-0067">ATP-binding</keyword>
<keyword evidence="2" id="KW-0436">Ligase</keyword>
<dbReference type="OrthoDB" id="10253869at2759"/>
<dbReference type="STRING" id="253628.A0A0D1ZVX8"/>
<dbReference type="GO" id="GO:0009898">
    <property type="term" value="C:cytoplasmic side of plasma membrane"/>
    <property type="evidence" value="ECO:0007669"/>
    <property type="project" value="TreeGrafter"/>
</dbReference>
<proteinExistence type="inferred from homology"/>